<dbReference type="Gene3D" id="2.40.128.140">
    <property type="entry name" value="Outer membrane protein"/>
    <property type="match status" value="1"/>
</dbReference>
<dbReference type="EMBL" id="QHJQ01000002">
    <property type="protein sequence ID" value="PXA05009.1"/>
    <property type="molecule type" value="Genomic_DNA"/>
</dbReference>
<proteinExistence type="predicted"/>
<evidence type="ECO:0008006" key="3">
    <source>
        <dbReference type="Google" id="ProtNLM"/>
    </source>
</evidence>
<accession>A0A317ZMG9</accession>
<dbReference type="InterPro" id="IPR037107">
    <property type="entry name" value="Put_OMP_sf"/>
</dbReference>
<evidence type="ECO:0000313" key="1">
    <source>
        <dbReference type="EMBL" id="PXA05009.1"/>
    </source>
</evidence>
<organism evidence="1 2">
    <name type="scientific">Coraliomargarita sinensis</name>
    <dbReference type="NCBI Taxonomy" id="2174842"/>
    <lineage>
        <taxon>Bacteria</taxon>
        <taxon>Pseudomonadati</taxon>
        <taxon>Verrucomicrobiota</taxon>
        <taxon>Opitutia</taxon>
        <taxon>Puniceicoccales</taxon>
        <taxon>Coraliomargaritaceae</taxon>
        <taxon>Coraliomargarita</taxon>
    </lineage>
</organism>
<dbReference type="AlphaFoldDB" id="A0A317ZMG9"/>
<dbReference type="InParanoid" id="A0A317ZMG9"/>
<comment type="caution">
    <text evidence="1">The sequence shown here is derived from an EMBL/GenBank/DDBJ whole genome shotgun (WGS) entry which is preliminary data.</text>
</comment>
<protein>
    <recommendedName>
        <fullName evidence="3">DUF2219 domain-containing protein</fullName>
    </recommendedName>
</protein>
<reference evidence="1 2" key="1">
    <citation type="submission" date="2018-05" db="EMBL/GenBank/DDBJ databases">
        <title>Coraliomargarita sinensis sp. nov., isolated from a marine solar saltern.</title>
        <authorList>
            <person name="Zhou L.Y."/>
        </authorList>
    </citation>
    <scope>NUCLEOTIDE SEQUENCE [LARGE SCALE GENOMIC DNA]</scope>
    <source>
        <strain evidence="1 2">WN38</strain>
    </source>
</reference>
<dbReference type="Proteomes" id="UP000247099">
    <property type="component" value="Unassembled WGS sequence"/>
</dbReference>
<gene>
    <name evidence="1" type="ORF">DDZ13_03325</name>
</gene>
<name>A0A317ZMG9_9BACT</name>
<dbReference type="InterPro" id="IPR018707">
    <property type="entry name" value="LpxR"/>
</dbReference>
<evidence type="ECO:0000313" key="2">
    <source>
        <dbReference type="Proteomes" id="UP000247099"/>
    </source>
</evidence>
<keyword evidence="2" id="KW-1185">Reference proteome</keyword>
<sequence length="395" mass="43937">MLPLYDFRGVAEAKDLQINEGRRRLALCPGRSEAWCSMSNKKRGIWTVVCIYTLFLAGALEGAGGGERPGLIIQWDNDLLTGTDDGYTNGARVAHVRELSPDGEGFNRLQKFLESLTGVEREGVFGDWQFPEPRIERIHYGVGLTQLMFTPGEPEFVKPRRGERPYAGWLGLEFSLQANAGHSASTATLSVGTTGRHSYAEESQDWVHQNISDSLNFQGWATQAPSELTLNLHFDHKQRISFLETTNDWPIQIAGFYEWGAALGNFRTDTYLGALVRVGHNLPATYTTPRVQLGSFTSTIFSEDSPQAGDFSCYGFACARGYAVLHDISLDGPLFRDWEASVDSEPWVGELGFGVAASWRSMEISLAHTLRSREFEHQLNRSRFGSVVLRVAAPF</sequence>
<dbReference type="Pfam" id="PF09982">
    <property type="entry name" value="LpxR"/>
    <property type="match status" value="1"/>
</dbReference>